<dbReference type="InterPro" id="IPR035093">
    <property type="entry name" value="RelE/ParE_toxin_dom_sf"/>
</dbReference>
<evidence type="ECO:0000313" key="3">
    <source>
        <dbReference type="Proteomes" id="UP000199452"/>
    </source>
</evidence>
<evidence type="ECO:0000313" key="2">
    <source>
        <dbReference type="EMBL" id="SDB85567.1"/>
    </source>
</evidence>
<proteinExistence type="predicted"/>
<accession>A0A1G6GU81</accession>
<dbReference type="InterPro" id="IPR007712">
    <property type="entry name" value="RelE/ParE_toxin"/>
</dbReference>
<evidence type="ECO:0000256" key="1">
    <source>
        <dbReference type="ARBA" id="ARBA00022649"/>
    </source>
</evidence>
<dbReference type="Gene3D" id="3.30.2310.20">
    <property type="entry name" value="RelE-like"/>
    <property type="match status" value="1"/>
</dbReference>
<organism evidence="2 3">
    <name type="scientific">Williamwhitmania taraxaci</name>
    <dbReference type="NCBI Taxonomy" id="1640674"/>
    <lineage>
        <taxon>Bacteria</taxon>
        <taxon>Pseudomonadati</taxon>
        <taxon>Bacteroidota</taxon>
        <taxon>Bacteroidia</taxon>
        <taxon>Bacteroidales</taxon>
        <taxon>Williamwhitmaniaceae</taxon>
        <taxon>Williamwhitmania</taxon>
    </lineage>
</organism>
<dbReference type="SUPFAM" id="SSF143011">
    <property type="entry name" value="RelE-like"/>
    <property type="match status" value="1"/>
</dbReference>
<sequence>MYTVVILPKAKDDIRQAALWYNEKQPGLGKRFVFQIRQKVEHIRQHPMAFSKRYEDVRLAVMNIFPFTIHYSVDDRVKTVLIIAVMHTSRDPKNWDRRIKE</sequence>
<protein>
    <submittedName>
        <fullName evidence="2">Plasmid stabilization system protein ParE</fullName>
    </submittedName>
</protein>
<dbReference type="Pfam" id="PF05016">
    <property type="entry name" value="ParE_toxin"/>
    <property type="match status" value="1"/>
</dbReference>
<dbReference type="RefSeq" id="WP_092434954.1">
    <property type="nucleotide sequence ID" value="NZ_FMYP01000004.1"/>
</dbReference>
<reference evidence="2 3" key="1">
    <citation type="submission" date="2016-09" db="EMBL/GenBank/DDBJ databases">
        <authorList>
            <person name="Capua I."/>
            <person name="De Benedictis P."/>
            <person name="Joannis T."/>
            <person name="Lombin L.H."/>
            <person name="Cattoli G."/>
        </authorList>
    </citation>
    <scope>NUCLEOTIDE SEQUENCE [LARGE SCALE GENOMIC DNA]</scope>
    <source>
        <strain evidence="2 3">A7P-90m</strain>
    </source>
</reference>
<dbReference type="EMBL" id="FMYP01000004">
    <property type="protein sequence ID" value="SDB85567.1"/>
    <property type="molecule type" value="Genomic_DNA"/>
</dbReference>
<dbReference type="STRING" id="1640674.SAMN05216323_100432"/>
<dbReference type="OrthoDB" id="595476at2"/>
<gene>
    <name evidence="2" type="ORF">SAMN05216323_100432</name>
</gene>
<keyword evidence="1" id="KW-1277">Toxin-antitoxin system</keyword>
<name>A0A1G6GU81_9BACT</name>
<dbReference type="AlphaFoldDB" id="A0A1G6GU81"/>
<keyword evidence="3" id="KW-1185">Reference proteome</keyword>
<dbReference type="Proteomes" id="UP000199452">
    <property type="component" value="Unassembled WGS sequence"/>
</dbReference>